<feature type="domain" description="UBC core" evidence="2">
    <location>
        <begin position="17"/>
        <end position="201"/>
    </location>
</feature>
<proteinExistence type="predicted"/>
<dbReference type="SMART" id="SM00212">
    <property type="entry name" value="UBCc"/>
    <property type="match status" value="1"/>
</dbReference>
<accession>A0A914E7F7</accession>
<sequence>MASTSKNPTFNSSSSNVGIKKAMAQLREYTKQPVDGTNIFVLENDLRTFHVNTRVERGVYEGLVVHWELQIPDQYPFMPASGRIADGFYFTRSHHEHVFEEQGLCTDYLSNFAYMQKGASAYGGWTPSGTLIQLMIAMKEFFAEPDMNIPHKVVQDAFQKNKNFKCNKCGGSIKDINMTEKQKSGPEKSSQVKEKIKDEKQESVDGPEKPESSQIDKDDLQRRARAERELICPVIMRSPLNDSDNDPVLIGFPITLTHSSVQHRQMPKNASTKLLSFEAYMQSLAIEGVNIDNLNLSRLRSPMGNWYTHLKLIYLNRQHYDRAEVYLQTLLSVICFGSQYDHYHPSMFVKVYPAIMNKIIVSLLRCEAHESEILLMAFANLLRTYRHACTRYPEVREINDQQVVEFCRDPNRRHKTWTNDLGELLFKMAALDTNTHSDCTINDENVKTAFMKEFLARQIQWVHKYWSSDERGRDRNENFFGFFNQKNILNPKRDEFLCHYFEACQVSLKVMLFNLECLSVLMTPDFDDRLDRNYGLLEVDQLKQFREGVIAIKNLKKLSDFFKRANYPIQDASEALKLVKTAYGDAKSRKGYWLYENKRVEPQERIQRVQGNNYARNLQQIFRS</sequence>
<protein>
    <submittedName>
        <fullName evidence="4">UBC core domain-containing protein</fullName>
    </submittedName>
</protein>
<evidence type="ECO:0000313" key="3">
    <source>
        <dbReference type="Proteomes" id="UP000887540"/>
    </source>
</evidence>
<dbReference type="PROSITE" id="PS50127">
    <property type="entry name" value="UBC_2"/>
    <property type="match status" value="1"/>
</dbReference>
<dbReference type="Proteomes" id="UP000887540">
    <property type="component" value="Unplaced"/>
</dbReference>
<evidence type="ECO:0000313" key="4">
    <source>
        <dbReference type="WBParaSite" id="ACRNAN_scaffold6208.g23436.t1"/>
    </source>
</evidence>
<feature type="region of interest" description="Disordered" evidence="1">
    <location>
        <begin position="178"/>
        <end position="220"/>
    </location>
</feature>
<evidence type="ECO:0000256" key="1">
    <source>
        <dbReference type="SAM" id="MobiDB-lite"/>
    </source>
</evidence>
<dbReference type="Pfam" id="PF00179">
    <property type="entry name" value="UQ_con"/>
    <property type="match status" value="1"/>
</dbReference>
<dbReference type="InterPro" id="IPR000608">
    <property type="entry name" value="UBC"/>
</dbReference>
<reference evidence="4" key="1">
    <citation type="submission" date="2022-11" db="UniProtKB">
        <authorList>
            <consortium name="WormBaseParasite"/>
        </authorList>
    </citation>
    <scope>IDENTIFICATION</scope>
</reference>
<name>A0A914E7F7_9BILA</name>
<dbReference type="WBParaSite" id="ACRNAN_scaffold6208.g23436.t1">
    <property type="protein sequence ID" value="ACRNAN_scaffold6208.g23436.t1"/>
    <property type="gene ID" value="ACRNAN_scaffold6208.g23436"/>
</dbReference>
<dbReference type="InterPro" id="IPR016135">
    <property type="entry name" value="UBQ-conjugating_enzyme/RWD"/>
</dbReference>
<evidence type="ECO:0000259" key="2">
    <source>
        <dbReference type="PROSITE" id="PS50127"/>
    </source>
</evidence>
<dbReference type="AlphaFoldDB" id="A0A914E7F7"/>
<dbReference type="Gene3D" id="3.10.110.10">
    <property type="entry name" value="Ubiquitin Conjugating Enzyme"/>
    <property type="match status" value="1"/>
</dbReference>
<dbReference type="SUPFAM" id="SSF54495">
    <property type="entry name" value="UBC-like"/>
    <property type="match status" value="1"/>
</dbReference>
<organism evidence="3 4">
    <name type="scientific">Acrobeloides nanus</name>
    <dbReference type="NCBI Taxonomy" id="290746"/>
    <lineage>
        <taxon>Eukaryota</taxon>
        <taxon>Metazoa</taxon>
        <taxon>Ecdysozoa</taxon>
        <taxon>Nematoda</taxon>
        <taxon>Chromadorea</taxon>
        <taxon>Rhabditida</taxon>
        <taxon>Tylenchina</taxon>
        <taxon>Cephalobomorpha</taxon>
        <taxon>Cephaloboidea</taxon>
        <taxon>Cephalobidae</taxon>
        <taxon>Acrobeloides</taxon>
    </lineage>
</organism>
<keyword evidence="3" id="KW-1185">Reference proteome</keyword>